<evidence type="ECO:0000313" key="1">
    <source>
        <dbReference type="EMBL" id="OEV13402.1"/>
    </source>
</evidence>
<dbReference type="AlphaFoldDB" id="A0A1E7LAY9"/>
<gene>
    <name evidence="1" type="ORF">AN218_03700</name>
</gene>
<name>A0A1E7LAY9_9ACTN</name>
<dbReference type="Proteomes" id="UP000176005">
    <property type="component" value="Unassembled WGS sequence"/>
</dbReference>
<accession>A0A1E7LAY9</accession>
<keyword evidence="2" id="KW-1185">Reference proteome</keyword>
<dbReference type="EMBL" id="LJGW01000075">
    <property type="protein sequence ID" value="OEV13402.1"/>
    <property type="molecule type" value="Genomic_DNA"/>
</dbReference>
<organism evidence="1 2">
    <name type="scientific">Streptomyces nanshensis</name>
    <dbReference type="NCBI Taxonomy" id="518642"/>
    <lineage>
        <taxon>Bacteria</taxon>
        <taxon>Bacillati</taxon>
        <taxon>Actinomycetota</taxon>
        <taxon>Actinomycetes</taxon>
        <taxon>Kitasatosporales</taxon>
        <taxon>Streptomycetaceae</taxon>
        <taxon>Streptomyces</taxon>
    </lineage>
</organism>
<sequence length="74" mass="7949">MDEKLSFGQRVRSTVDKDYCYAPAGSFGTVIYPLDNWGDIGVVLDGDSSGGTHAYGADELVPVADIPEWLAAHM</sequence>
<proteinExistence type="predicted"/>
<dbReference type="RefSeq" id="WP_070015174.1">
    <property type="nucleotide sequence ID" value="NZ_LJGW01000075.1"/>
</dbReference>
<evidence type="ECO:0000313" key="2">
    <source>
        <dbReference type="Proteomes" id="UP000176005"/>
    </source>
</evidence>
<comment type="caution">
    <text evidence="1">The sequence shown here is derived from an EMBL/GenBank/DDBJ whole genome shotgun (WGS) entry which is preliminary data.</text>
</comment>
<reference evidence="1 2" key="1">
    <citation type="journal article" date="2016" name="Front. Microbiol.">
        <title>Comparative Genomics Analysis of Streptomyces Species Reveals Their Adaptation to the Marine Environment and Their Diversity at the Genomic Level.</title>
        <authorList>
            <person name="Tian X."/>
            <person name="Zhang Z."/>
            <person name="Yang T."/>
            <person name="Chen M."/>
            <person name="Li J."/>
            <person name="Chen F."/>
            <person name="Yang J."/>
            <person name="Li W."/>
            <person name="Zhang B."/>
            <person name="Zhang Z."/>
            <person name="Wu J."/>
            <person name="Zhang C."/>
            <person name="Long L."/>
            <person name="Xiao J."/>
        </authorList>
    </citation>
    <scope>NUCLEOTIDE SEQUENCE [LARGE SCALE GENOMIC DNA]</scope>
    <source>
        <strain evidence="1 2">SCSIO 10429</strain>
    </source>
</reference>
<protein>
    <submittedName>
        <fullName evidence="1">Uncharacterized protein</fullName>
    </submittedName>
</protein>